<gene>
    <name evidence="2" type="ORF">IEO21_05073</name>
</gene>
<feature type="transmembrane region" description="Helical" evidence="1">
    <location>
        <begin position="230"/>
        <end position="251"/>
    </location>
</feature>
<evidence type="ECO:0000313" key="2">
    <source>
        <dbReference type="EMBL" id="KAF9814522.1"/>
    </source>
</evidence>
<evidence type="ECO:0000256" key="1">
    <source>
        <dbReference type="SAM" id="Phobius"/>
    </source>
</evidence>
<keyword evidence="1" id="KW-0812">Transmembrane</keyword>
<keyword evidence="1" id="KW-0472">Membrane</keyword>
<organism evidence="2 3">
    <name type="scientific">Rhodonia placenta</name>
    <dbReference type="NCBI Taxonomy" id="104341"/>
    <lineage>
        <taxon>Eukaryota</taxon>
        <taxon>Fungi</taxon>
        <taxon>Dikarya</taxon>
        <taxon>Basidiomycota</taxon>
        <taxon>Agaricomycotina</taxon>
        <taxon>Agaricomycetes</taxon>
        <taxon>Polyporales</taxon>
        <taxon>Adustoporiaceae</taxon>
        <taxon>Rhodonia</taxon>
    </lineage>
</organism>
<feature type="transmembrane region" description="Helical" evidence="1">
    <location>
        <begin position="52"/>
        <end position="71"/>
    </location>
</feature>
<dbReference type="Proteomes" id="UP000639403">
    <property type="component" value="Unassembled WGS sequence"/>
</dbReference>
<feature type="transmembrane region" description="Helical" evidence="1">
    <location>
        <begin position="132"/>
        <end position="155"/>
    </location>
</feature>
<comment type="caution">
    <text evidence="2">The sequence shown here is derived from an EMBL/GenBank/DDBJ whole genome shotgun (WGS) entry which is preliminary data.</text>
</comment>
<reference evidence="2" key="2">
    <citation type="journal article" name="Front. Microbiol.">
        <title>Degradative Capacity of Two Strains of Rhodonia placenta: From Phenotype to Genotype.</title>
        <authorList>
            <person name="Kolle M."/>
            <person name="Horta M.A.C."/>
            <person name="Nowrousian M."/>
            <person name="Ohm R.A."/>
            <person name="Benz J.P."/>
            <person name="Pilgard A."/>
        </authorList>
    </citation>
    <scope>NUCLEOTIDE SEQUENCE</scope>
    <source>
        <strain evidence="2">FPRL280</strain>
    </source>
</reference>
<proteinExistence type="predicted"/>
<sequence>MFEAADDLYHLSGLESLTSVFFGLHIVGGHVGLPILVLTFLFSKKVSRHPTIVNFCVTWILYSVSFCLLIYGGYNKEVHPPQTLCLIQSALLYGTPTMAVVAMLVLIIEIWSAFYPTCEPAFFAGLPHGMRLFIILSPPYLVLLIFTLAAVYVAASNPEMVDAANGLYCAIHVEHFERFTTSVFCIVVLLTVTAFEVAIAVKSYRGWRDIKDVCPDADVRKPSLSPCFRATVFLVYSWITFGACIIVMASPENLDRFSFMAQAALPLTAFIVFSTQTDVAGVWTSPISTRVERFNCLLLLKERSMRSFTRLKCGSHATPRNSSTAVPEVDYTSKIATLA</sequence>
<accession>A0A8H7P2N2</accession>
<reference evidence="2" key="1">
    <citation type="submission" date="2020-11" db="EMBL/GenBank/DDBJ databases">
        <authorList>
            <person name="Koelle M."/>
            <person name="Horta M.A.C."/>
            <person name="Nowrousian M."/>
            <person name="Ohm R.A."/>
            <person name="Benz P."/>
            <person name="Pilgard A."/>
        </authorList>
    </citation>
    <scope>NUCLEOTIDE SEQUENCE</scope>
    <source>
        <strain evidence="2">FPRL280</strain>
    </source>
</reference>
<keyword evidence="1" id="KW-1133">Transmembrane helix</keyword>
<dbReference type="EMBL" id="JADOXO010000085">
    <property type="protein sequence ID" value="KAF9814522.1"/>
    <property type="molecule type" value="Genomic_DNA"/>
</dbReference>
<name>A0A8H7P2N2_9APHY</name>
<feature type="transmembrane region" description="Helical" evidence="1">
    <location>
        <begin position="181"/>
        <end position="201"/>
    </location>
</feature>
<dbReference type="AlphaFoldDB" id="A0A8H7P2N2"/>
<feature type="transmembrane region" description="Helical" evidence="1">
    <location>
        <begin position="20"/>
        <end position="40"/>
    </location>
</feature>
<evidence type="ECO:0000313" key="3">
    <source>
        <dbReference type="Proteomes" id="UP000639403"/>
    </source>
</evidence>
<protein>
    <submittedName>
        <fullName evidence="2">Uncharacterized protein</fullName>
    </submittedName>
</protein>
<feature type="transmembrane region" description="Helical" evidence="1">
    <location>
        <begin position="91"/>
        <end position="111"/>
    </location>
</feature>